<name>A0AAF0C4R4_9GAMM</name>
<protein>
    <recommendedName>
        <fullName evidence="3">Replicative DNA helicase</fullName>
    </recommendedName>
</protein>
<dbReference type="EMBL" id="CP059735">
    <property type="protein sequence ID" value="WDE00763.1"/>
    <property type="molecule type" value="Genomic_DNA"/>
</dbReference>
<organism evidence="1 2">
    <name type="scientific">Thalassomonas actiniarum</name>
    <dbReference type="NCBI Taxonomy" id="485447"/>
    <lineage>
        <taxon>Bacteria</taxon>
        <taxon>Pseudomonadati</taxon>
        <taxon>Pseudomonadota</taxon>
        <taxon>Gammaproteobacteria</taxon>
        <taxon>Alteromonadales</taxon>
        <taxon>Colwelliaceae</taxon>
        <taxon>Thalassomonas</taxon>
    </lineage>
</organism>
<reference evidence="1 2" key="1">
    <citation type="journal article" date="2015" name="Genome Announc.">
        <title>Draft Genome Sequences of Marine Isolates of Thalassomonas viridans and Thalassomonas actiniarum.</title>
        <authorList>
            <person name="Olonade I."/>
            <person name="van Zyl L.J."/>
            <person name="Trindade M."/>
        </authorList>
    </citation>
    <scope>NUCLEOTIDE SEQUENCE [LARGE SCALE GENOMIC DNA]</scope>
    <source>
        <strain evidence="1 2">A5K-106</strain>
    </source>
</reference>
<keyword evidence="2" id="KW-1185">Reference proteome</keyword>
<dbReference type="Proteomes" id="UP000032568">
    <property type="component" value="Chromosome"/>
</dbReference>
<sequence length="144" mass="15923">MKAPLFDKILKLAQDIAQASAEENETLRADKVAKLQELCQKSQGTANDHPLQWEMLADFTDDGDLALDIYQIALDKAEKYALDKHRATIYLSMAERHDEFGEPAKALEFAAQANDAAQLGSDDELKAEIAELITRLSNACQAQS</sequence>
<evidence type="ECO:0000313" key="2">
    <source>
        <dbReference type="Proteomes" id="UP000032568"/>
    </source>
</evidence>
<gene>
    <name evidence="1" type="ORF">SG35_009085</name>
</gene>
<accession>A0AAF0C4R4</accession>
<dbReference type="KEGG" id="tact:SG35_009085"/>
<proteinExistence type="predicted"/>
<dbReference type="AlphaFoldDB" id="A0AAF0C4R4"/>
<dbReference type="RefSeq" id="WP_044832392.1">
    <property type="nucleotide sequence ID" value="NZ_CP059735.1"/>
</dbReference>
<evidence type="ECO:0000313" key="1">
    <source>
        <dbReference type="EMBL" id="WDE00763.1"/>
    </source>
</evidence>
<evidence type="ECO:0008006" key="3">
    <source>
        <dbReference type="Google" id="ProtNLM"/>
    </source>
</evidence>
<reference evidence="1 2" key="2">
    <citation type="journal article" date="2022" name="Mar. Drugs">
        <title>Bioassay-Guided Fractionation Leads to the Detection of Cholic Acid Generated by the Rare Thalassomonas sp.</title>
        <authorList>
            <person name="Pheiffer F."/>
            <person name="Schneider Y.K."/>
            <person name="Hansen E.H."/>
            <person name="Andersen J.H."/>
            <person name="Isaksson J."/>
            <person name="Busche T."/>
            <person name="R C."/>
            <person name="Kalinowski J."/>
            <person name="Zyl L.V."/>
            <person name="Trindade M."/>
        </authorList>
    </citation>
    <scope>NUCLEOTIDE SEQUENCE [LARGE SCALE GENOMIC DNA]</scope>
    <source>
        <strain evidence="1 2">A5K-106</strain>
    </source>
</reference>